<keyword evidence="7 10" id="KW-0479">Metal-binding</keyword>
<feature type="binding site" evidence="7 10">
    <location>
        <position position="115"/>
    </location>
    <ligand>
        <name>Mg(2+)</name>
        <dbReference type="ChEBI" id="CHEBI:18420"/>
    </ligand>
</feature>
<dbReference type="GO" id="GO:0032259">
    <property type="term" value="P:methylation"/>
    <property type="evidence" value="ECO:0007669"/>
    <property type="project" value="UniProtKB-KW"/>
</dbReference>
<dbReference type="GO" id="GO:0000287">
    <property type="term" value="F:magnesium ion binding"/>
    <property type="evidence" value="ECO:0007669"/>
    <property type="project" value="TreeGrafter"/>
</dbReference>
<evidence type="ECO:0000313" key="12">
    <source>
        <dbReference type="Proteomes" id="UP000094296"/>
    </source>
</evidence>
<evidence type="ECO:0000256" key="7">
    <source>
        <dbReference type="HAMAP-Rule" id="MF_00156"/>
    </source>
</evidence>
<evidence type="ECO:0000256" key="1">
    <source>
        <dbReference type="ARBA" id="ARBA00005033"/>
    </source>
</evidence>
<dbReference type="GO" id="GO:0015940">
    <property type="term" value="P:pantothenate biosynthetic process"/>
    <property type="evidence" value="ECO:0007669"/>
    <property type="project" value="UniProtKB-UniRule"/>
</dbReference>
<evidence type="ECO:0000256" key="2">
    <source>
        <dbReference type="ARBA" id="ARBA00008676"/>
    </source>
</evidence>
<keyword evidence="11" id="KW-0489">Methyltransferase</keyword>
<evidence type="ECO:0000313" key="11">
    <source>
        <dbReference type="EMBL" id="OEF98741.1"/>
    </source>
</evidence>
<proteinExistence type="inferred from homology"/>
<keyword evidence="7" id="KW-0963">Cytoplasm</keyword>
<dbReference type="InterPro" id="IPR040442">
    <property type="entry name" value="Pyrv_kinase-like_dom_sf"/>
</dbReference>
<dbReference type="InterPro" id="IPR015813">
    <property type="entry name" value="Pyrv/PenolPyrv_kinase-like_dom"/>
</dbReference>
<evidence type="ECO:0000256" key="5">
    <source>
        <dbReference type="ARBA" id="ARBA00022679"/>
    </source>
</evidence>
<dbReference type="GO" id="GO:0003864">
    <property type="term" value="F:3-methyl-2-oxobutanoate hydroxymethyltransferase activity"/>
    <property type="evidence" value="ECO:0007669"/>
    <property type="project" value="UniProtKB-UniRule"/>
</dbReference>
<feature type="binding site" evidence="7 10">
    <location>
        <position position="83"/>
    </location>
    <ligand>
        <name>Mg(2+)</name>
        <dbReference type="ChEBI" id="CHEBI:18420"/>
    </ligand>
</feature>
<dbReference type="SUPFAM" id="SSF51621">
    <property type="entry name" value="Phosphoenolpyruvate/pyruvate domain"/>
    <property type="match status" value="1"/>
</dbReference>
<name>A0A1E5G6D9_9FIRM</name>
<dbReference type="CDD" id="cd06557">
    <property type="entry name" value="KPHMT-like"/>
    <property type="match status" value="1"/>
</dbReference>
<evidence type="ECO:0000256" key="6">
    <source>
        <dbReference type="ARBA" id="ARBA00056497"/>
    </source>
</evidence>
<sequence>MKKVTTATIRNKKGKEKISVLTAYDYPTAKILDEAGVDILLVGDSLGMVVLGYDSTVPVTLSDMIHHGKAVVRGASRAFVVVDMPFMSYHISIADTMKNAAEIMQKTGAASVKLEGGVEICDTISALTNAGIPVMGHIGLLPQSVNQVGGYSIQGKTVDAANKLLQDAIALEQAGAYAIVLECIPYQLAKAITEQIGIPTIGIGAGVHCDGQVLVTNDMLGLYDNFTPKFVRQYTKLHESIKEGAKQYIEEVRTEAFPTMEHSFEMKNDVYLKLYGGK</sequence>
<feature type="binding site" evidence="7 10">
    <location>
        <position position="44"/>
    </location>
    <ligand>
        <name>Mg(2+)</name>
        <dbReference type="ChEBI" id="CHEBI:18420"/>
    </ligand>
</feature>
<dbReference type="Proteomes" id="UP000094296">
    <property type="component" value="Unassembled WGS sequence"/>
</dbReference>
<comment type="catalytic activity">
    <reaction evidence="7">
        <text>(6R)-5,10-methylene-5,6,7,8-tetrahydrofolate + 3-methyl-2-oxobutanoate + H2O = 2-dehydropantoate + (6S)-5,6,7,8-tetrahydrofolate</text>
        <dbReference type="Rhea" id="RHEA:11824"/>
        <dbReference type="ChEBI" id="CHEBI:11561"/>
        <dbReference type="ChEBI" id="CHEBI:11851"/>
        <dbReference type="ChEBI" id="CHEBI:15377"/>
        <dbReference type="ChEBI" id="CHEBI:15636"/>
        <dbReference type="ChEBI" id="CHEBI:57453"/>
        <dbReference type="EC" id="2.1.2.11"/>
    </reaction>
</comment>
<comment type="pathway">
    <text evidence="1 7">Cofactor biosynthesis; (R)-pantothenate biosynthesis; (R)-pantoate from 3-methyl-2-oxobutanoate: step 1/2.</text>
</comment>
<protein>
    <recommendedName>
        <fullName evidence="7">3-methyl-2-oxobutanoate hydroxymethyltransferase</fullName>
        <ecNumber evidence="7">2.1.2.11</ecNumber>
    </recommendedName>
    <alternativeName>
        <fullName evidence="7">Ketopantoate hydroxymethyltransferase</fullName>
        <shortName evidence="7">KPHMT</shortName>
    </alternativeName>
</protein>
<feature type="active site" description="Proton acceptor" evidence="7 8">
    <location>
        <position position="182"/>
    </location>
</feature>
<organism evidence="11 12">
    <name type="scientific">Desulfuribacillus alkaliarsenatis</name>
    <dbReference type="NCBI Taxonomy" id="766136"/>
    <lineage>
        <taxon>Bacteria</taxon>
        <taxon>Bacillati</taxon>
        <taxon>Bacillota</taxon>
        <taxon>Desulfuribacillia</taxon>
        <taxon>Desulfuribacillales</taxon>
        <taxon>Desulfuribacillaceae</taxon>
        <taxon>Desulfuribacillus</taxon>
    </lineage>
</organism>
<dbReference type="UniPathway" id="UPA00028">
    <property type="reaction ID" value="UER00003"/>
</dbReference>
<dbReference type="PANTHER" id="PTHR20881:SF0">
    <property type="entry name" value="3-METHYL-2-OXOBUTANOATE HYDROXYMETHYLTRANSFERASE"/>
    <property type="match status" value="1"/>
</dbReference>
<dbReference type="STRING" id="766136.BHF68_03530"/>
<dbReference type="NCBIfam" id="NF001452">
    <property type="entry name" value="PRK00311.1"/>
    <property type="match status" value="1"/>
</dbReference>
<dbReference type="AlphaFoldDB" id="A0A1E5G6D9"/>
<dbReference type="PANTHER" id="PTHR20881">
    <property type="entry name" value="3-METHYL-2-OXOBUTANOATE HYDROXYMETHYLTRANSFERASE"/>
    <property type="match status" value="1"/>
</dbReference>
<dbReference type="Pfam" id="PF02548">
    <property type="entry name" value="Pantoate_transf"/>
    <property type="match status" value="1"/>
</dbReference>
<keyword evidence="7 10" id="KW-0460">Magnesium</keyword>
<feature type="binding site" evidence="7 9">
    <location>
        <position position="83"/>
    </location>
    <ligand>
        <name>3-methyl-2-oxobutanoate</name>
        <dbReference type="ChEBI" id="CHEBI:11851"/>
    </ligand>
</feature>
<reference evidence="11 12" key="1">
    <citation type="submission" date="2016-09" db="EMBL/GenBank/DDBJ databases">
        <title>Draft genome sequence for the type strain of Desulfuribacillus alkaliarsenatis AHT28, an obligately anaerobic, sulfidogenic bacterium isolated from Russian soda lake sediments.</title>
        <authorList>
            <person name="Abin C.A."/>
            <person name="Hollibaugh J.T."/>
        </authorList>
    </citation>
    <scope>NUCLEOTIDE SEQUENCE [LARGE SCALE GENOMIC DNA]</scope>
    <source>
        <strain evidence="11 12">AHT28</strain>
    </source>
</reference>
<dbReference type="Gene3D" id="3.20.20.60">
    <property type="entry name" value="Phosphoenolpyruvate-binding domains"/>
    <property type="match status" value="1"/>
</dbReference>
<dbReference type="RefSeq" id="WP_069642233.1">
    <property type="nucleotide sequence ID" value="NZ_MIJE01000001.1"/>
</dbReference>
<keyword evidence="4 7" id="KW-0566">Pantothenate biosynthesis</keyword>
<dbReference type="EMBL" id="MIJE01000001">
    <property type="protein sequence ID" value="OEF98741.1"/>
    <property type="molecule type" value="Genomic_DNA"/>
</dbReference>
<comment type="similarity">
    <text evidence="2 7">Belongs to the PanB family.</text>
</comment>
<evidence type="ECO:0000256" key="3">
    <source>
        <dbReference type="ARBA" id="ARBA00011424"/>
    </source>
</evidence>
<dbReference type="NCBIfam" id="TIGR00222">
    <property type="entry name" value="panB"/>
    <property type="match status" value="1"/>
</dbReference>
<dbReference type="PIRSF" id="PIRSF000388">
    <property type="entry name" value="Pantoate_hydroxy_MeTrfase"/>
    <property type="match status" value="1"/>
</dbReference>
<comment type="subcellular location">
    <subcellularLocation>
        <location evidence="7">Cytoplasm</location>
    </subcellularLocation>
</comment>
<dbReference type="GO" id="GO:0008168">
    <property type="term" value="F:methyltransferase activity"/>
    <property type="evidence" value="ECO:0007669"/>
    <property type="project" value="UniProtKB-KW"/>
</dbReference>
<dbReference type="EC" id="2.1.2.11" evidence="7"/>
<feature type="binding site" evidence="7 9">
    <location>
        <position position="113"/>
    </location>
    <ligand>
        <name>3-methyl-2-oxobutanoate</name>
        <dbReference type="ChEBI" id="CHEBI:11851"/>
    </ligand>
</feature>
<keyword evidence="12" id="KW-1185">Reference proteome</keyword>
<evidence type="ECO:0000256" key="10">
    <source>
        <dbReference type="PIRSR" id="PIRSR000388-3"/>
    </source>
</evidence>
<accession>A0A1E5G6D9</accession>
<evidence type="ECO:0000256" key="9">
    <source>
        <dbReference type="PIRSR" id="PIRSR000388-2"/>
    </source>
</evidence>
<comment type="caution">
    <text evidence="11">The sequence shown here is derived from an EMBL/GenBank/DDBJ whole genome shotgun (WGS) entry which is preliminary data.</text>
</comment>
<comment type="subunit">
    <text evidence="3 7">Homodecamer; pentamer of dimers.</text>
</comment>
<evidence type="ECO:0000256" key="8">
    <source>
        <dbReference type="PIRSR" id="PIRSR000388-1"/>
    </source>
</evidence>
<dbReference type="GO" id="GO:0005737">
    <property type="term" value="C:cytoplasm"/>
    <property type="evidence" value="ECO:0007669"/>
    <property type="project" value="UniProtKB-SubCell"/>
</dbReference>
<comment type="cofactor">
    <cofactor evidence="7 10">
        <name>Mg(2+)</name>
        <dbReference type="ChEBI" id="CHEBI:18420"/>
    </cofactor>
    <text evidence="7 10">Binds 1 Mg(2+) ion per subunit.</text>
</comment>
<evidence type="ECO:0000256" key="4">
    <source>
        <dbReference type="ARBA" id="ARBA00022655"/>
    </source>
</evidence>
<dbReference type="InterPro" id="IPR003700">
    <property type="entry name" value="Pantoate_hydroxy_MeTrfase"/>
</dbReference>
<dbReference type="FunFam" id="3.20.20.60:FF:000003">
    <property type="entry name" value="3-methyl-2-oxobutanoate hydroxymethyltransferase"/>
    <property type="match status" value="1"/>
</dbReference>
<feature type="binding site" evidence="7 9">
    <location>
        <begin position="44"/>
        <end position="45"/>
    </location>
    <ligand>
        <name>3-methyl-2-oxobutanoate</name>
        <dbReference type="ChEBI" id="CHEBI:11851"/>
    </ligand>
</feature>
<gene>
    <name evidence="7" type="primary">panB</name>
    <name evidence="11" type="ORF">BHF68_03530</name>
</gene>
<dbReference type="HAMAP" id="MF_00156">
    <property type="entry name" value="PanB"/>
    <property type="match status" value="1"/>
</dbReference>
<comment type="function">
    <text evidence="6 7">Catalyzes the reversible reaction in which hydroxymethyl group from 5,10-methylenetetrahydrofolate is transferred onto alpha-ketoisovalerate to form ketopantoate.</text>
</comment>
<keyword evidence="5 7" id="KW-0808">Transferase</keyword>